<evidence type="ECO:0000313" key="16">
    <source>
        <dbReference type="Proteomes" id="UP000000719"/>
    </source>
</evidence>
<dbReference type="SUPFAM" id="SSF56042">
    <property type="entry name" value="PurM C-terminal domain-like"/>
    <property type="match status" value="1"/>
</dbReference>
<dbReference type="eggNOG" id="COG0150">
    <property type="taxonomic scope" value="Bacteria"/>
</dbReference>
<dbReference type="GO" id="GO:0004641">
    <property type="term" value="F:phosphoribosylformylglycinamidine cyclo-ligase activity"/>
    <property type="evidence" value="ECO:0007669"/>
    <property type="project" value="UniProtKB-UniRule"/>
</dbReference>
<dbReference type="FunFam" id="3.90.650.10:FF:000001">
    <property type="entry name" value="Phosphoribosylformylglycinamidine cyclo-ligase"/>
    <property type="match status" value="1"/>
</dbReference>
<dbReference type="GO" id="GO:0046084">
    <property type="term" value="P:adenine biosynthetic process"/>
    <property type="evidence" value="ECO:0007669"/>
    <property type="project" value="TreeGrafter"/>
</dbReference>
<name>B8D0M0_HALOH</name>
<dbReference type="Pfam" id="PF00586">
    <property type="entry name" value="AIRS"/>
    <property type="match status" value="1"/>
</dbReference>
<keyword evidence="5 12" id="KW-0436">Ligase</keyword>
<keyword evidence="12" id="KW-0658">Purine biosynthesis</keyword>
<keyword evidence="6 12" id="KW-0547">Nucleotide-binding</keyword>
<evidence type="ECO:0000256" key="11">
    <source>
        <dbReference type="ARBA" id="ARBA00049057"/>
    </source>
</evidence>
<sequence>MKKGITYADSGVNIDKGNEFVDRIKDKVKETHLPGVIGGVGGFGGLFAPDFKQYQKPVLVSGTDGVGTKLKIAQLVNKHDIIGIDLVAMCVNDILAQGAKPLFFLDYMATGQLELETGEEIITGITRGCKQAGVALLGGETAEMPGFYQQGSYDLAGFAVGIVDRKNIITGSKIKAGDQLLGLPSSGIHSNGYSLVRKVLLEKEGLKVDDRIKELDCTLGEELLKPTRIYVPVVLPLLEKYEVKGIAHITGGGMPENIARIIPDGLQARVNRESWSCPPVFTYIQAKGDIATVEMERTFNMGIGMVLVVSPDILENVMSDIKARGEKVYHIGEINSIGKKEGKVVIYNGQ</sequence>
<comment type="catalytic activity">
    <reaction evidence="11 12">
        <text>2-formamido-N(1)-(5-O-phospho-beta-D-ribosyl)acetamidine + ATP = 5-amino-1-(5-phospho-beta-D-ribosyl)imidazole + ADP + phosphate + H(+)</text>
        <dbReference type="Rhea" id="RHEA:23032"/>
        <dbReference type="ChEBI" id="CHEBI:15378"/>
        <dbReference type="ChEBI" id="CHEBI:30616"/>
        <dbReference type="ChEBI" id="CHEBI:43474"/>
        <dbReference type="ChEBI" id="CHEBI:137981"/>
        <dbReference type="ChEBI" id="CHEBI:147287"/>
        <dbReference type="ChEBI" id="CHEBI:456216"/>
        <dbReference type="EC" id="6.3.3.1"/>
    </reaction>
</comment>
<dbReference type="InterPro" id="IPR016188">
    <property type="entry name" value="PurM-like_N"/>
</dbReference>
<evidence type="ECO:0000256" key="2">
    <source>
        <dbReference type="ARBA" id="ARBA00010280"/>
    </source>
</evidence>
<dbReference type="FunFam" id="3.30.1330.10:FF:000001">
    <property type="entry name" value="Phosphoribosylformylglycinamidine cyclo-ligase"/>
    <property type="match status" value="1"/>
</dbReference>
<evidence type="ECO:0000256" key="8">
    <source>
        <dbReference type="ARBA" id="ARBA00031908"/>
    </source>
</evidence>
<dbReference type="GO" id="GO:0005524">
    <property type="term" value="F:ATP binding"/>
    <property type="evidence" value="ECO:0007669"/>
    <property type="project" value="UniProtKB-KW"/>
</dbReference>
<dbReference type="UniPathway" id="UPA00074">
    <property type="reaction ID" value="UER00129"/>
</dbReference>
<evidence type="ECO:0000256" key="7">
    <source>
        <dbReference type="ARBA" id="ARBA00022840"/>
    </source>
</evidence>
<comment type="pathway">
    <text evidence="1 12">Purine metabolism; IMP biosynthesis via de novo pathway; 5-amino-1-(5-phospho-D-ribosyl)imidazole from N(2)-formyl-N(1)-(5-phospho-D-ribosyl)glycinamide: step 2/2.</text>
</comment>
<dbReference type="InterPro" id="IPR036676">
    <property type="entry name" value="PurM-like_C_sf"/>
</dbReference>
<comment type="subcellular location">
    <subcellularLocation>
        <location evidence="12">Cytoplasm</location>
    </subcellularLocation>
</comment>
<evidence type="ECO:0000313" key="15">
    <source>
        <dbReference type="EMBL" id="ACL70956.1"/>
    </source>
</evidence>
<dbReference type="SUPFAM" id="SSF55326">
    <property type="entry name" value="PurM N-terminal domain-like"/>
    <property type="match status" value="1"/>
</dbReference>
<evidence type="ECO:0000256" key="3">
    <source>
        <dbReference type="ARBA" id="ARBA00013047"/>
    </source>
</evidence>
<dbReference type="CDD" id="cd02196">
    <property type="entry name" value="PurM"/>
    <property type="match status" value="1"/>
</dbReference>
<evidence type="ECO:0000259" key="13">
    <source>
        <dbReference type="Pfam" id="PF00586"/>
    </source>
</evidence>
<dbReference type="AlphaFoldDB" id="B8D0M0"/>
<evidence type="ECO:0000256" key="4">
    <source>
        <dbReference type="ARBA" id="ARBA00020367"/>
    </source>
</evidence>
<evidence type="ECO:0000256" key="6">
    <source>
        <dbReference type="ARBA" id="ARBA00022741"/>
    </source>
</evidence>
<dbReference type="PANTHER" id="PTHR10520:SF12">
    <property type="entry name" value="TRIFUNCTIONAL PURINE BIOSYNTHETIC PROTEIN ADENOSINE-3"/>
    <property type="match status" value="1"/>
</dbReference>
<dbReference type="PANTHER" id="PTHR10520">
    <property type="entry name" value="TRIFUNCTIONAL PURINE BIOSYNTHETIC PROTEIN ADENOSINE-3-RELATED"/>
    <property type="match status" value="1"/>
</dbReference>
<dbReference type="HAMAP" id="MF_00741">
    <property type="entry name" value="AIRS"/>
    <property type="match status" value="1"/>
</dbReference>
<feature type="domain" description="PurM-like N-terminal" evidence="13">
    <location>
        <begin position="58"/>
        <end position="163"/>
    </location>
</feature>
<dbReference type="STRING" id="373903.Hore_22110"/>
<dbReference type="HOGENOM" id="CLU_047116_0_0_9"/>
<dbReference type="GO" id="GO:0006189">
    <property type="term" value="P:'de novo' IMP biosynthetic process"/>
    <property type="evidence" value="ECO:0007669"/>
    <property type="project" value="UniProtKB-UniRule"/>
</dbReference>
<accession>B8D0M0</accession>
<keyword evidence="7 12" id="KW-0067">ATP-binding</keyword>
<keyword evidence="16" id="KW-1185">Reference proteome</keyword>
<evidence type="ECO:0000256" key="5">
    <source>
        <dbReference type="ARBA" id="ARBA00022598"/>
    </source>
</evidence>
<comment type="similarity">
    <text evidence="2 12">Belongs to the AIR synthase family.</text>
</comment>
<gene>
    <name evidence="12" type="primary">purM</name>
    <name evidence="15" type="ordered locus">Hore_22110</name>
</gene>
<evidence type="ECO:0000259" key="14">
    <source>
        <dbReference type="Pfam" id="PF02769"/>
    </source>
</evidence>
<keyword evidence="12" id="KW-0963">Cytoplasm</keyword>
<dbReference type="InterPro" id="IPR036921">
    <property type="entry name" value="PurM-like_N_sf"/>
</dbReference>
<dbReference type="RefSeq" id="WP_015923925.1">
    <property type="nucleotide sequence ID" value="NC_011899.1"/>
</dbReference>
<evidence type="ECO:0000256" key="9">
    <source>
        <dbReference type="ARBA" id="ARBA00032931"/>
    </source>
</evidence>
<evidence type="ECO:0000256" key="10">
    <source>
        <dbReference type="ARBA" id="ARBA00033093"/>
    </source>
</evidence>
<dbReference type="InterPro" id="IPR010918">
    <property type="entry name" value="PurM-like_C_dom"/>
</dbReference>
<proteinExistence type="inferred from homology"/>
<dbReference type="KEGG" id="hor:Hore_22110"/>
<dbReference type="Proteomes" id="UP000000719">
    <property type="component" value="Chromosome"/>
</dbReference>
<dbReference type="GO" id="GO:0004637">
    <property type="term" value="F:phosphoribosylamine-glycine ligase activity"/>
    <property type="evidence" value="ECO:0007669"/>
    <property type="project" value="TreeGrafter"/>
</dbReference>
<dbReference type="Pfam" id="PF02769">
    <property type="entry name" value="AIRS_C"/>
    <property type="match status" value="1"/>
</dbReference>
<evidence type="ECO:0000256" key="1">
    <source>
        <dbReference type="ARBA" id="ARBA00004686"/>
    </source>
</evidence>
<evidence type="ECO:0000256" key="12">
    <source>
        <dbReference type="HAMAP-Rule" id="MF_00741"/>
    </source>
</evidence>
<reference evidence="15 16" key="1">
    <citation type="journal article" date="2009" name="PLoS ONE">
        <title>Genome analysis of the anaerobic thermohalophilic bacterium Halothermothrix orenii.</title>
        <authorList>
            <person name="Mavromatis K."/>
            <person name="Ivanova N."/>
            <person name="Anderson I."/>
            <person name="Lykidis A."/>
            <person name="Hooper S.D."/>
            <person name="Sun H."/>
            <person name="Kunin V."/>
            <person name="Lapidus A."/>
            <person name="Hugenholtz P."/>
            <person name="Patel B."/>
            <person name="Kyrpides N.C."/>
        </authorList>
    </citation>
    <scope>NUCLEOTIDE SEQUENCE [LARGE SCALE GENOMIC DNA]</scope>
    <source>
        <strain evidence="16">H 168 / OCM 544 / DSM 9562</strain>
    </source>
</reference>
<dbReference type="Gene3D" id="3.30.1330.10">
    <property type="entry name" value="PurM-like, N-terminal domain"/>
    <property type="match status" value="1"/>
</dbReference>
<protein>
    <recommendedName>
        <fullName evidence="4 12">Phosphoribosylformylglycinamidine cyclo-ligase</fullName>
        <ecNumber evidence="3 12">6.3.3.1</ecNumber>
    </recommendedName>
    <alternativeName>
        <fullName evidence="9 12">AIR synthase</fullName>
    </alternativeName>
    <alternativeName>
        <fullName evidence="10 12">AIRS</fullName>
    </alternativeName>
    <alternativeName>
        <fullName evidence="8 12">Phosphoribosyl-aminoimidazole synthetase</fullName>
    </alternativeName>
</protein>
<dbReference type="OrthoDB" id="9802507at2"/>
<dbReference type="InterPro" id="IPR004733">
    <property type="entry name" value="PurM_cligase"/>
</dbReference>
<dbReference type="NCBIfam" id="TIGR00878">
    <property type="entry name" value="purM"/>
    <property type="match status" value="1"/>
</dbReference>
<dbReference type="EMBL" id="CP001098">
    <property type="protein sequence ID" value="ACL70956.1"/>
    <property type="molecule type" value="Genomic_DNA"/>
</dbReference>
<feature type="domain" description="PurM-like C-terminal" evidence="14">
    <location>
        <begin position="175"/>
        <end position="337"/>
    </location>
</feature>
<dbReference type="GO" id="GO:0005829">
    <property type="term" value="C:cytosol"/>
    <property type="evidence" value="ECO:0007669"/>
    <property type="project" value="TreeGrafter"/>
</dbReference>
<dbReference type="EC" id="6.3.3.1" evidence="3 12"/>
<dbReference type="Gene3D" id="3.90.650.10">
    <property type="entry name" value="PurM-like C-terminal domain"/>
    <property type="match status" value="1"/>
</dbReference>
<organism evidence="15 16">
    <name type="scientific">Halothermothrix orenii (strain H 168 / OCM 544 / DSM 9562)</name>
    <dbReference type="NCBI Taxonomy" id="373903"/>
    <lineage>
        <taxon>Bacteria</taxon>
        <taxon>Bacillati</taxon>
        <taxon>Bacillota</taxon>
        <taxon>Clostridia</taxon>
        <taxon>Halanaerobiales</taxon>
        <taxon>Halothermotrichaceae</taxon>
        <taxon>Halothermothrix</taxon>
    </lineage>
</organism>